<dbReference type="Pfam" id="PF05013">
    <property type="entry name" value="FGase"/>
    <property type="match status" value="1"/>
</dbReference>
<reference evidence="1 2" key="1">
    <citation type="submission" date="2016-10" db="EMBL/GenBank/DDBJ databases">
        <authorList>
            <person name="de Groot N.N."/>
        </authorList>
    </citation>
    <scope>NUCLEOTIDE SEQUENCE [LARGE SCALE GENOMIC DNA]</scope>
    <source>
        <strain evidence="1 2">DSM 15345</strain>
    </source>
</reference>
<dbReference type="OrthoDB" id="9802050at2"/>
<dbReference type="Proteomes" id="UP000198703">
    <property type="component" value="Unassembled WGS sequence"/>
</dbReference>
<dbReference type="STRING" id="89524.SAMN05444370_1025"/>
<dbReference type="EMBL" id="FNQM01000002">
    <property type="protein sequence ID" value="SDZ87773.1"/>
    <property type="molecule type" value="Genomic_DNA"/>
</dbReference>
<protein>
    <submittedName>
        <fullName evidence="1">N-formylglutamate deformylase</fullName>
    </submittedName>
</protein>
<proteinExistence type="predicted"/>
<dbReference type="SUPFAM" id="SSF53187">
    <property type="entry name" value="Zn-dependent exopeptidases"/>
    <property type="match status" value="1"/>
</dbReference>
<dbReference type="RefSeq" id="WP_093248204.1">
    <property type="nucleotide sequence ID" value="NZ_FNQM01000002.1"/>
</dbReference>
<gene>
    <name evidence="1" type="ORF">SAMN05444370_1025</name>
</gene>
<dbReference type="AlphaFoldDB" id="A0A1H3WKW4"/>
<sequence length="287" mass="31144">MNVADAYLLDQPRAPLSRAVFSSPHSGRRYPERFVREARLGRVELRASEDAFVDELFADAPFFGAPLLRAQAPRAYVDLNRAPEELDPAVVEGVRTTGLNPRIAAGLGVIPRVVAEGRAIYWGKISEAEAQERLAACHRPYHEALAGLMARARAAHGAALLFDCHSMPSDALRAAPRVKGRRPDVVLGDRFGASAAEWAMVRAQQAFEAAGFAVARNTPFAGGYITQRYGRPNQGWHAVQIEIDRALYLDEKRVQKGPGFEALRRALAPVVAALCDAATEAAPLAAE</sequence>
<evidence type="ECO:0000313" key="1">
    <source>
        <dbReference type="EMBL" id="SDZ87773.1"/>
    </source>
</evidence>
<dbReference type="Gene3D" id="3.40.630.40">
    <property type="entry name" value="Zn-dependent exopeptidases"/>
    <property type="match status" value="1"/>
</dbReference>
<organism evidence="1 2">
    <name type="scientific">Rubrimonas cliftonensis</name>
    <dbReference type="NCBI Taxonomy" id="89524"/>
    <lineage>
        <taxon>Bacteria</taxon>
        <taxon>Pseudomonadati</taxon>
        <taxon>Pseudomonadota</taxon>
        <taxon>Alphaproteobacteria</taxon>
        <taxon>Rhodobacterales</taxon>
        <taxon>Paracoccaceae</taxon>
        <taxon>Rubrimonas</taxon>
    </lineage>
</organism>
<accession>A0A1H3WKW4</accession>
<name>A0A1H3WKW4_9RHOB</name>
<evidence type="ECO:0000313" key="2">
    <source>
        <dbReference type="Proteomes" id="UP000198703"/>
    </source>
</evidence>
<keyword evidence="2" id="KW-1185">Reference proteome</keyword>
<dbReference type="InterPro" id="IPR007709">
    <property type="entry name" value="N-FG_amidohydro"/>
</dbReference>